<dbReference type="PANTHER" id="PTHR47219:SF20">
    <property type="entry name" value="TBC1 DOMAIN FAMILY MEMBER 2B"/>
    <property type="match status" value="1"/>
</dbReference>
<feature type="domain" description="Rab-GAP TBC" evidence="1">
    <location>
        <begin position="10"/>
        <end position="202"/>
    </location>
</feature>
<dbReference type="InterPro" id="IPR035969">
    <property type="entry name" value="Rab-GAP_TBC_sf"/>
</dbReference>
<dbReference type="PANTHER" id="PTHR47219">
    <property type="entry name" value="RAB GTPASE-ACTIVATING PROTEIN 1-LIKE"/>
    <property type="match status" value="1"/>
</dbReference>
<proteinExistence type="predicted"/>
<evidence type="ECO:0000313" key="2">
    <source>
        <dbReference type="EMBL" id="CAD8554084.1"/>
    </source>
</evidence>
<reference evidence="2" key="1">
    <citation type="submission" date="2021-01" db="EMBL/GenBank/DDBJ databases">
        <authorList>
            <person name="Corre E."/>
            <person name="Pelletier E."/>
            <person name="Niang G."/>
            <person name="Scheremetjew M."/>
            <person name="Finn R."/>
            <person name="Kale V."/>
            <person name="Holt S."/>
            <person name="Cochrane G."/>
            <person name="Meng A."/>
            <person name="Brown T."/>
            <person name="Cohen L."/>
        </authorList>
    </citation>
    <scope>NUCLEOTIDE SEQUENCE</scope>
    <source>
        <strain evidence="2">RCC1130</strain>
    </source>
</reference>
<sequence>MSSSSRIPPRIASKQRAALWRRCAFSSQTPFTPGYYARLLSHSLDGGVSLETSRQIEKDLHRTFGSVRGVRVPQSEVLPSLRKVLRAYAFHNPEIGYCQSMNFVAAVLLLVVDEEAAFYCLASVVEQLLSGHFSSDMAMSLVDQRVLRELLQHEEAELMAHLDELQVAPSIVTTQWLLTCFVASGLPLAALLRLWDCIFVEHHISFLFRVCCALFKQQRQQLLAASDTCEAFSILMAVGSQTHDIEALIASAYSLPLCWALPPATLSSLRQSHASSIALDGVPVSVLKATQAALSCATAADTFAAGRATSTPPQLDAFVATGEDADADESAGAERALDASIADQLLNGADCDGDSDGMEDGVAAACIEEDERGWTLVPMPTTASQPHDEEDEWSLVEREWAAGRRRCSLSYVILQLESPRLLEEYFRPASIVEQLVVDVRSGRCRDGAPADVATQQSRFAQQLPGVADIGSQTAATCSARCSGSLSAWPPKRRASSSASSLVQRLMARLDALVAHYPPQ</sequence>
<organism evidence="2">
    <name type="scientific">Calcidiscus leptoporus</name>
    <dbReference type="NCBI Taxonomy" id="127549"/>
    <lineage>
        <taxon>Eukaryota</taxon>
        <taxon>Haptista</taxon>
        <taxon>Haptophyta</taxon>
        <taxon>Prymnesiophyceae</taxon>
        <taxon>Coccolithales</taxon>
        <taxon>Calcidiscaceae</taxon>
        <taxon>Calcidiscus</taxon>
    </lineage>
</organism>
<dbReference type="EMBL" id="HBER01058784">
    <property type="protein sequence ID" value="CAD8554084.1"/>
    <property type="molecule type" value="Transcribed_RNA"/>
</dbReference>
<dbReference type="Pfam" id="PF00566">
    <property type="entry name" value="RabGAP-TBC"/>
    <property type="match status" value="1"/>
</dbReference>
<dbReference type="Gene3D" id="1.10.8.270">
    <property type="entry name" value="putative rabgap domain of human tbc1 domain family member 14 like domains"/>
    <property type="match status" value="1"/>
</dbReference>
<name>A0A7S0JJZ5_9EUKA</name>
<dbReference type="Gene3D" id="1.10.472.80">
    <property type="entry name" value="Ypt/Rab-GAP domain of gyp1p, domain 3"/>
    <property type="match status" value="1"/>
</dbReference>
<dbReference type="SMART" id="SM00164">
    <property type="entry name" value="TBC"/>
    <property type="match status" value="1"/>
</dbReference>
<dbReference type="PROSITE" id="PS50086">
    <property type="entry name" value="TBC_RABGAP"/>
    <property type="match status" value="1"/>
</dbReference>
<dbReference type="InterPro" id="IPR000195">
    <property type="entry name" value="Rab-GAP-TBC_dom"/>
</dbReference>
<dbReference type="GO" id="GO:0031267">
    <property type="term" value="F:small GTPase binding"/>
    <property type="evidence" value="ECO:0007669"/>
    <property type="project" value="TreeGrafter"/>
</dbReference>
<evidence type="ECO:0000259" key="1">
    <source>
        <dbReference type="PROSITE" id="PS50086"/>
    </source>
</evidence>
<protein>
    <recommendedName>
        <fullName evidence="1">Rab-GAP TBC domain-containing protein</fullName>
    </recommendedName>
</protein>
<accession>A0A7S0JJZ5</accession>
<dbReference type="AlphaFoldDB" id="A0A7S0JJZ5"/>
<dbReference type="FunFam" id="1.10.8.270:FF:000026">
    <property type="entry name" value="TBC (Tre-2/Bub2/Cdc16) domain family"/>
    <property type="match status" value="1"/>
</dbReference>
<dbReference type="InterPro" id="IPR050302">
    <property type="entry name" value="Rab_GAP_TBC_domain"/>
</dbReference>
<gene>
    <name evidence="2" type="ORF">CLEP1334_LOCUS29375</name>
</gene>
<dbReference type="GO" id="GO:0005096">
    <property type="term" value="F:GTPase activator activity"/>
    <property type="evidence" value="ECO:0007669"/>
    <property type="project" value="TreeGrafter"/>
</dbReference>
<dbReference type="SUPFAM" id="SSF47923">
    <property type="entry name" value="Ypt/Rab-GAP domain of gyp1p"/>
    <property type="match status" value="2"/>
</dbReference>